<dbReference type="InterPro" id="IPR013216">
    <property type="entry name" value="Methyltransf_11"/>
</dbReference>
<dbReference type="Proteomes" id="UP000247892">
    <property type="component" value="Unassembled WGS sequence"/>
</dbReference>
<dbReference type="PANTHER" id="PTHR43591:SF24">
    <property type="entry name" value="2-METHOXY-6-POLYPRENYL-1,4-BENZOQUINOL METHYLASE, MITOCHONDRIAL"/>
    <property type="match status" value="1"/>
</dbReference>
<evidence type="ECO:0000313" key="3">
    <source>
        <dbReference type="Proteomes" id="UP000247892"/>
    </source>
</evidence>
<evidence type="ECO:0000259" key="1">
    <source>
        <dbReference type="Pfam" id="PF08241"/>
    </source>
</evidence>
<dbReference type="AlphaFoldDB" id="A0A318LNR8"/>
<dbReference type="SUPFAM" id="SSF53335">
    <property type="entry name" value="S-adenosyl-L-methionine-dependent methyltransferases"/>
    <property type="match status" value="1"/>
</dbReference>
<name>A0A318LNR8_9PSEU</name>
<accession>A0A318LNR8</accession>
<keyword evidence="3" id="KW-1185">Reference proteome</keyword>
<dbReference type="RefSeq" id="WP_110340062.1">
    <property type="nucleotide sequence ID" value="NZ_MASU01000009.1"/>
</dbReference>
<organism evidence="2 3">
    <name type="scientific">Prauserella flavalba</name>
    <dbReference type="NCBI Taxonomy" id="1477506"/>
    <lineage>
        <taxon>Bacteria</taxon>
        <taxon>Bacillati</taxon>
        <taxon>Actinomycetota</taxon>
        <taxon>Actinomycetes</taxon>
        <taxon>Pseudonocardiales</taxon>
        <taxon>Pseudonocardiaceae</taxon>
        <taxon>Prauserella</taxon>
    </lineage>
</organism>
<evidence type="ECO:0000313" key="2">
    <source>
        <dbReference type="EMBL" id="PXY28667.1"/>
    </source>
</evidence>
<proteinExistence type="predicted"/>
<feature type="domain" description="Methyltransferase type 11" evidence="1">
    <location>
        <begin position="90"/>
        <end position="186"/>
    </location>
</feature>
<dbReference type="InterPro" id="IPR029063">
    <property type="entry name" value="SAM-dependent_MTases_sf"/>
</dbReference>
<reference evidence="2 3" key="1">
    <citation type="submission" date="2016-07" db="EMBL/GenBank/DDBJ databases">
        <title>Draft genome sequence of Prauserella sp. YIM 121212, isolated from alkaline soil.</title>
        <authorList>
            <person name="Ruckert C."/>
            <person name="Albersmeier A."/>
            <person name="Jiang C.-L."/>
            <person name="Jiang Y."/>
            <person name="Kalinowski J."/>
            <person name="Schneider O."/>
            <person name="Winkler A."/>
            <person name="Zotchev S.B."/>
        </authorList>
    </citation>
    <scope>NUCLEOTIDE SEQUENCE [LARGE SCALE GENOMIC DNA]</scope>
    <source>
        <strain evidence="2 3">YIM 121212</strain>
    </source>
</reference>
<gene>
    <name evidence="2" type="ORF">BA062_22710</name>
</gene>
<dbReference type="Pfam" id="PF08241">
    <property type="entry name" value="Methyltransf_11"/>
    <property type="match status" value="1"/>
</dbReference>
<dbReference type="EMBL" id="MASU01000009">
    <property type="protein sequence ID" value="PXY28667.1"/>
    <property type="molecule type" value="Genomic_DNA"/>
</dbReference>
<dbReference type="OrthoDB" id="3763870at2"/>
<dbReference type="GO" id="GO:0008757">
    <property type="term" value="F:S-adenosylmethionine-dependent methyltransferase activity"/>
    <property type="evidence" value="ECO:0007669"/>
    <property type="project" value="InterPro"/>
</dbReference>
<comment type="caution">
    <text evidence="2">The sequence shown here is derived from an EMBL/GenBank/DDBJ whole genome shotgun (WGS) entry which is preliminary data.</text>
</comment>
<protein>
    <recommendedName>
        <fullName evidence="1">Methyltransferase type 11 domain-containing protein</fullName>
    </recommendedName>
</protein>
<dbReference type="Gene3D" id="3.40.50.150">
    <property type="entry name" value="Vaccinia Virus protein VP39"/>
    <property type="match status" value="1"/>
</dbReference>
<dbReference type="CDD" id="cd02440">
    <property type="entry name" value="AdoMet_MTases"/>
    <property type="match status" value="1"/>
</dbReference>
<sequence length="247" mass="25972">MDRLEHVVPEAISRTLPLLKDPPDEPDTTRGYLDLLGPVNREPPGPIQAAWESTAGAAVYDTAQRLTRKVFLSLRPPLSVLRMPDGGLTLDVGSGPGDITAELGRAAGPRGLALGADISESMLERAVRDHGAPNVGFVRADATRLPFHDGTFAAVTCLAVLQLVPRPLDVVAELVRVLAPGGRLAIMVPSPRGRLATRVGKLITDSPAGLVLLGAEELADGLHDAGADTVHTRQAAFVLHALATKRA</sequence>
<dbReference type="PANTHER" id="PTHR43591">
    <property type="entry name" value="METHYLTRANSFERASE"/>
    <property type="match status" value="1"/>
</dbReference>